<feature type="transmembrane region" description="Helical" evidence="6">
    <location>
        <begin position="140"/>
        <end position="162"/>
    </location>
</feature>
<feature type="transmembrane region" description="Helical" evidence="6">
    <location>
        <begin position="97"/>
        <end position="120"/>
    </location>
</feature>
<sequence length="460" mass="51654">MRALLSRIWTNDSSRSSKVIKNIVINFGVKGLSVIISFLLVRSTYDFLKDGETYGVWLTILSVLSWITLFDLGLGNGLRYRLAEKIALKEYVLGRKYVSTAYVVMTIIVIALLLIFLIVNPLLQWDNIFNISNGKFSIDISISIIIISYLFVFLFSLINSVAFANQNSFIPGLITLLTNIAIVILIYVFHLIGFSSLISLSIIFSMVSLLTLVISNIYIFKFKYTNIRPHYSYVDRSLVGEIFNVGIKFFILQIMAMVITMSSNMVILQTLGPQYVTEYQIVFKLFSVFTIIASLIMAPLWSAYTDAYTRKDYSWIRRTLNKLMLLMVPLVISIAGLIIIANPIIHVWMGTSFSISKSVFVLMGIYTALSIWNNIFAYLLNGINKTNVQLIALIIGGCINIPLGIYLAKNMHLGNSGIILATICSLSLFSVAGPIQVYFEFYSKKKSALMRNASVEEGGL</sequence>
<dbReference type="InterPro" id="IPR050833">
    <property type="entry name" value="Poly_Biosynth_Transport"/>
</dbReference>
<feature type="transmembrane region" description="Helical" evidence="6">
    <location>
        <begin position="169"/>
        <end position="192"/>
    </location>
</feature>
<dbReference type="EMBL" id="CP090978">
    <property type="protein sequence ID" value="UJF34320.1"/>
    <property type="molecule type" value="Genomic_DNA"/>
</dbReference>
<feature type="transmembrane region" description="Helical" evidence="6">
    <location>
        <begin position="198"/>
        <end position="220"/>
    </location>
</feature>
<accession>A0ABY3SLP0</accession>
<feature type="transmembrane region" description="Helical" evidence="6">
    <location>
        <begin position="23"/>
        <end position="42"/>
    </location>
</feature>
<feature type="transmembrane region" description="Helical" evidence="6">
    <location>
        <begin position="54"/>
        <end position="76"/>
    </location>
</feature>
<evidence type="ECO:0000256" key="5">
    <source>
        <dbReference type="ARBA" id="ARBA00023136"/>
    </source>
</evidence>
<evidence type="ECO:0000313" key="7">
    <source>
        <dbReference type="EMBL" id="UJF34320.1"/>
    </source>
</evidence>
<dbReference type="Proteomes" id="UP001649230">
    <property type="component" value="Chromosome"/>
</dbReference>
<feature type="transmembrane region" description="Helical" evidence="6">
    <location>
        <begin position="323"/>
        <end position="348"/>
    </location>
</feature>
<feature type="transmembrane region" description="Helical" evidence="6">
    <location>
        <begin position="418"/>
        <end position="441"/>
    </location>
</feature>
<protein>
    <recommendedName>
        <fullName evidence="9">Polysaccharide biosynthesis protein</fullName>
    </recommendedName>
</protein>
<feature type="transmembrane region" description="Helical" evidence="6">
    <location>
        <begin position="241"/>
        <end position="261"/>
    </location>
</feature>
<feature type="transmembrane region" description="Helical" evidence="6">
    <location>
        <begin position="281"/>
        <end position="302"/>
    </location>
</feature>
<keyword evidence="2" id="KW-1003">Cell membrane</keyword>
<evidence type="ECO:0008006" key="9">
    <source>
        <dbReference type="Google" id="ProtNLM"/>
    </source>
</evidence>
<evidence type="ECO:0000256" key="1">
    <source>
        <dbReference type="ARBA" id="ARBA00004651"/>
    </source>
</evidence>
<keyword evidence="4 6" id="KW-1133">Transmembrane helix</keyword>
<evidence type="ECO:0000256" key="3">
    <source>
        <dbReference type="ARBA" id="ARBA00022692"/>
    </source>
</evidence>
<keyword evidence="3 6" id="KW-0812">Transmembrane</keyword>
<proteinExistence type="predicted"/>
<dbReference type="RefSeq" id="WP_235120894.1">
    <property type="nucleotide sequence ID" value="NZ_CP090978.1"/>
</dbReference>
<reference evidence="7 8" key="1">
    <citation type="journal article" date="2024" name="Int. J. Syst. Evol. Microbiol.">
        <title>Paenibacillus hexagrammi sp. nov., a novel bacterium isolated from the gut content of Hexagrammos agrammus.</title>
        <authorList>
            <person name="Jung H.K."/>
            <person name="Kim D.G."/>
            <person name="Zin H."/>
            <person name="Park J."/>
            <person name="Jung H."/>
            <person name="Kim Y.O."/>
            <person name="Kong H.J."/>
            <person name="Kim J.W."/>
            <person name="Kim Y.S."/>
        </authorList>
    </citation>
    <scope>NUCLEOTIDE SEQUENCE [LARGE SCALE GENOMIC DNA]</scope>
    <source>
        <strain evidence="7 8">YPD9-1</strain>
    </source>
</reference>
<comment type="subcellular location">
    <subcellularLocation>
        <location evidence="1">Cell membrane</location>
        <topology evidence="1">Multi-pass membrane protein</topology>
    </subcellularLocation>
</comment>
<evidence type="ECO:0000256" key="6">
    <source>
        <dbReference type="SAM" id="Phobius"/>
    </source>
</evidence>
<organism evidence="7 8">
    <name type="scientific">Paenibacillus hexagrammi</name>
    <dbReference type="NCBI Taxonomy" id="2908839"/>
    <lineage>
        <taxon>Bacteria</taxon>
        <taxon>Bacillati</taxon>
        <taxon>Bacillota</taxon>
        <taxon>Bacilli</taxon>
        <taxon>Bacillales</taxon>
        <taxon>Paenibacillaceae</taxon>
        <taxon>Paenibacillus</taxon>
    </lineage>
</organism>
<name>A0ABY3SLP0_9BACL</name>
<dbReference type="PANTHER" id="PTHR30250">
    <property type="entry name" value="PST FAMILY PREDICTED COLANIC ACID TRANSPORTER"/>
    <property type="match status" value="1"/>
</dbReference>
<evidence type="ECO:0000313" key="8">
    <source>
        <dbReference type="Proteomes" id="UP001649230"/>
    </source>
</evidence>
<evidence type="ECO:0000256" key="4">
    <source>
        <dbReference type="ARBA" id="ARBA00022989"/>
    </source>
</evidence>
<evidence type="ECO:0000256" key="2">
    <source>
        <dbReference type="ARBA" id="ARBA00022475"/>
    </source>
</evidence>
<feature type="transmembrane region" description="Helical" evidence="6">
    <location>
        <begin position="360"/>
        <end position="380"/>
    </location>
</feature>
<keyword evidence="8" id="KW-1185">Reference proteome</keyword>
<feature type="transmembrane region" description="Helical" evidence="6">
    <location>
        <begin position="387"/>
        <end position="406"/>
    </location>
</feature>
<dbReference type="PANTHER" id="PTHR30250:SF11">
    <property type="entry name" value="O-ANTIGEN TRANSPORTER-RELATED"/>
    <property type="match status" value="1"/>
</dbReference>
<gene>
    <name evidence="7" type="ORF">L0M14_03665</name>
</gene>
<keyword evidence="5 6" id="KW-0472">Membrane</keyword>